<organism evidence="3">
    <name type="scientific">Dunaliella tertiolecta</name>
    <name type="common">Green alga</name>
    <dbReference type="NCBI Taxonomy" id="3047"/>
    <lineage>
        <taxon>Eukaryota</taxon>
        <taxon>Viridiplantae</taxon>
        <taxon>Chlorophyta</taxon>
        <taxon>core chlorophytes</taxon>
        <taxon>Chlorophyceae</taxon>
        <taxon>CS clade</taxon>
        <taxon>Chlamydomonadales</taxon>
        <taxon>Dunaliellaceae</taxon>
        <taxon>Dunaliella</taxon>
    </lineage>
</organism>
<keyword evidence="2" id="KW-0472">Membrane</keyword>
<name>A0A7S3VLW4_DUNTE</name>
<keyword evidence="2" id="KW-1133">Transmembrane helix</keyword>
<proteinExistence type="predicted"/>
<keyword evidence="2" id="KW-0812">Transmembrane</keyword>
<dbReference type="AlphaFoldDB" id="A0A7S3VLW4"/>
<evidence type="ECO:0000256" key="2">
    <source>
        <dbReference type="SAM" id="Phobius"/>
    </source>
</evidence>
<evidence type="ECO:0000313" key="3">
    <source>
        <dbReference type="EMBL" id="CAE0494591.1"/>
    </source>
</evidence>
<protein>
    <submittedName>
        <fullName evidence="3">Uncharacterized protein</fullName>
    </submittedName>
</protein>
<dbReference type="EMBL" id="HBIP01016517">
    <property type="protein sequence ID" value="CAE0494591.1"/>
    <property type="molecule type" value="Transcribed_RNA"/>
</dbReference>
<evidence type="ECO:0000256" key="1">
    <source>
        <dbReference type="SAM" id="MobiDB-lite"/>
    </source>
</evidence>
<sequence>MAAAVHSVHTMCDAWPPRQRQTLMYCTAPHNHPPFQACSVATGLSYLLQLYHEEAMAPIWGHPVVEEARVVELAHAIGHASVHHRTLLLLIILQVPLVLAGAFLASRSLMCILCNLTTNEWYNRHRYVYLNHEAVGYCNRFDRGAAHNCIQFWVLPSEDTWHEFELGDREMIEKRTNMLSLWSPGIFLRAIDVFKARQKAWAQRREDERIVKALEKSGQPLQPAQRASLARHTSSNEA</sequence>
<feature type="transmembrane region" description="Helical" evidence="2">
    <location>
        <begin position="87"/>
        <end position="105"/>
    </location>
</feature>
<feature type="region of interest" description="Disordered" evidence="1">
    <location>
        <begin position="214"/>
        <end position="238"/>
    </location>
</feature>
<accession>A0A7S3VLW4</accession>
<gene>
    <name evidence="3" type="ORF">DTER00134_LOCUS9664</name>
</gene>
<reference evidence="3" key="1">
    <citation type="submission" date="2021-01" db="EMBL/GenBank/DDBJ databases">
        <authorList>
            <person name="Corre E."/>
            <person name="Pelletier E."/>
            <person name="Niang G."/>
            <person name="Scheremetjew M."/>
            <person name="Finn R."/>
            <person name="Kale V."/>
            <person name="Holt S."/>
            <person name="Cochrane G."/>
            <person name="Meng A."/>
            <person name="Brown T."/>
            <person name="Cohen L."/>
        </authorList>
    </citation>
    <scope>NUCLEOTIDE SEQUENCE</scope>
    <source>
        <strain evidence="3">CCMP1320</strain>
    </source>
</reference>